<dbReference type="PANTHER" id="PTHR30193">
    <property type="entry name" value="ABC TRANSPORTER PERMEASE PROTEIN"/>
    <property type="match status" value="1"/>
</dbReference>
<gene>
    <name evidence="9" type="ORF">bsdE14_26720</name>
</gene>
<dbReference type="SUPFAM" id="SSF161098">
    <property type="entry name" value="MetI-like"/>
    <property type="match status" value="1"/>
</dbReference>
<keyword evidence="4 7" id="KW-0812">Transmembrane</keyword>
<dbReference type="RefSeq" id="WP_264850539.1">
    <property type="nucleotide sequence ID" value="NZ_BRXR01000001.1"/>
</dbReference>
<evidence type="ECO:0000256" key="1">
    <source>
        <dbReference type="ARBA" id="ARBA00004651"/>
    </source>
</evidence>
<protein>
    <submittedName>
        <fullName evidence="9">ABC transporter permease</fullName>
    </submittedName>
</protein>
<evidence type="ECO:0000313" key="10">
    <source>
        <dbReference type="Proteomes" id="UP001208567"/>
    </source>
</evidence>
<comment type="similarity">
    <text evidence="7">Belongs to the binding-protein-dependent transport system permease family.</text>
</comment>
<dbReference type="CDD" id="cd06261">
    <property type="entry name" value="TM_PBP2"/>
    <property type="match status" value="1"/>
</dbReference>
<comment type="subcellular location">
    <subcellularLocation>
        <location evidence="1 7">Cell membrane</location>
        <topology evidence="1 7">Multi-pass membrane protein</topology>
    </subcellularLocation>
</comment>
<dbReference type="PROSITE" id="PS50928">
    <property type="entry name" value="ABC_TM1"/>
    <property type="match status" value="1"/>
</dbReference>
<feature type="domain" description="ABC transmembrane type-1" evidence="8">
    <location>
        <begin position="82"/>
        <end position="296"/>
    </location>
</feature>
<comment type="caution">
    <text evidence="9">The sequence shown here is derived from an EMBL/GenBank/DDBJ whole genome shotgun (WGS) entry which is preliminary data.</text>
</comment>
<keyword evidence="5 7" id="KW-1133">Transmembrane helix</keyword>
<dbReference type="Pfam" id="PF00528">
    <property type="entry name" value="BPD_transp_1"/>
    <property type="match status" value="1"/>
</dbReference>
<dbReference type="Proteomes" id="UP001208567">
    <property type="component" value="Unassembled WGS sequence"/>
</dbReference>
<feature type="transmembrane region" description="Helical" evidence="7">
    <location>
        <begin position="23"/>
        <end position="44"/>
    </location>
</feature>
<feature type="transmembrane region" description="Helical" evidence="7">
    <location>
        <begin position="81"/>
        <end position="107"/>
    </location>
</feature>
<evidence type="ECO:0000256" key="5">
    <source>
        <dbReference type="ARBA" id="ARBA00022989"/>
    </source>
</evidence>
<reference evidence="9 10" key="1">
    <citation type="journal article" date="2024" name="Int. J. Syst. Evol. Microbiol.">
        <title>Clostridium omnivorum sp. nov., isolated from anoxic soil under the treatment of reductive soil disinfestation.</title>
        <authorList>
            <person name="Ueki A."/>
            <person name="Tonouchi A."/>
            <person name="Kaku N."/>
            <person name="Honma S."/>
            <person name="Ueki K."/>
        </authorList>
    </citation>
    <scope>NUCLEOTIDE SEQUENCE [LARGE SCALE GENOMIC DNA]</scope>
    <source>
        <strain evidence="9 10">E14</strain>
    </source>
</reference>
<accession>A0ABQ5N7V0</accession>
<evidence type="ECO:0000313" key="9">
    <source>
        <dbReference type="EMBL" id="GLC31262.1"/>
    </source>
</evidence>
<dbReference type="InterPro" id="IPR035906">
    <property type="entry name" value="MetI-like_sf"/>
</dbReference>
<organism evidence="9 10">
    <name type="scientific">Clostridium omnivorum</name>
    <dbReference type="NCBI Taxonomy" id="1604902"/>
    <lineage>
        <taxon>Bacteria</taxon>
        <taxon>Bacillati</taxon>
        <taxon>Bacillota</taxon>
        <taxon>Clostridia</taxon>
        <taxon>Eubacteriales</taxon>
        <taxon>Clostridiaceae</taxon>
        <taxon>Clostridium</taxon>
    </lineage>
</organism>
<evidence type="ECO:0000256" key="3">
    <source>
        <dbReference type="ARBA" id="ARBA00022475"/>
    </source>
</evidence>
<feature type="transmembrane region" description="Helical" evidence="7">
    <location>
        <begin position="169"/>
        <end position="191"/>
    </location>
</feature>
<evidence type="ECO:0000256" key="7">
    <source>
        <dbReference type="RuleBase" id="RU363032"/>
    </source>
</evidence>
<feature type="transmembrane region" description="Helical" evidence="7">
    <location>
        <begin position="119"/>
        <end position="139"/>
    </location>
</feature>
<evidence type="ECO:0000256" key="6">
    <source>
        <dbReference type="ARBA" id="ARBA00023136"/>
    </source>
</evidence>
<feature type="transmembrane region" description="Helical" evidence="7">
    <location>
        <begin position="278"/>
        <end position="297"/>
    </location>
</feature>
<dbReference type="InterPro" id="IPR051393">
    <property type="entry name" value="ABC_transporter_permease"/>
</dbReference>
<dbReference type="PANTHER" id="PTHR30193:SF37">
    <property type="entry name" value="INNER MEMBRANE ABC TRANSPORTER PERMEASE PROTEIN YCJO"/>
    <property type="match status" value="1"/>
</dbReference>
<evidence type="ECO:0000256" key="4">
    <source>
        <dbReference type="ARBA" id="ARBA00022692"/>
    </source>
</evidence>
<evidence type="ECO:0000259" key="8">
    <source>
        <dbReference type="PROSITE" id="PS50928"/>
    </source>
</evidence>
<proteinExistence type="inferred from homology"/>
<keyword evidence="10" id="KW-1185">Reference proteome</keyword>
<sequence length="303" mass="34141">MNLFSQQKLQGDIKKDRLTDGQFGFLLLLPALIVFSVIVLYPFISAVASSFFKADMLTTKRTFIGLDNFKSILMDPNFLKILMNTFIFVVGTTLLSFVLGFIWAILLNQGFRGSEILRGITLVNWIIPGTAIGFLWMWIFHGQFGVLNYVLKSLGIIKDNITWLADPKFSMLAVIIARTWQYMPWFMALLIGGLKGISYDMIEAARIDGANNFKVFTKIILPSMKNIIYFVLLLGTIAGLQHFDIIWVMTTGGPGISTTTLSVEVYKTAFQNWNLGRASAIGTIWVIILSVFMVLYLKLQKES</sequence>
<name>A0ABQ5N7V0_9CLOT</name>
<dbReference type="EMBL" id="BRXR01000001">
    <property type="protein sequence ID" value="GLC31262.1"/>
    <property type="molecule type" value="Genomic_DNA"/>
</dbReference>
<keyword evidence="6 7" id="KW-0472">Membrane</keyword>
<keyword evidence="3" id="KW-1003">Cell membrane</keyword>
<feature type="transmembrane region" description="Helical" evidence="7">
    <location>
        <begin position="227"/>
        <end position="249"/>
    </location>
</feature>
<evidence type="ECO:0000256" key="2">
    <source>
        <dbReference type="ARBA" id="ARBA00022448"/>
    </source>
</evidence>
<dbReference type="InterPro" id="IPR000515">
    <property type="entry name" value="MetI-like"/>
</dbReference>
<keyword evidence="2 7" id="KW-0813">Transport</keyword>
<dbReference type="Gene3D" id="1.10.3720.10">
    <property type="entry name" value="MetI-like"/>
    <property type="match status" value="1"/>
</dbReference>